<proteinExistence type="predicted"/>
<reference evidence="3 4" key="1">
    <citation type="submission" date="2017-09" db="EMBL/GenBank/DDBJ databases">
        <authorList>
            <person name="Ehlers B."/>
            <person name="Leendertz F.H."/>
        </authorList>
    </citation>
    <scope>NUCLEOTIDE SEQUENCE [LARGE SCALE GENOMIC DNA]</scope>
    <source>
        <strain evidence="3 4">CGMCC 1.05381</strain>
    </source>
</reference>
<feature type="region of interest" description="Disordered" evidence="1">
    <location>
        <begin position="114"/>
        <end position="151"/>
    </location>
</feature>
<evidence type="ECO:0000313" key="4">
    <source>
        <dbReference type="Proteomes" id="UP000219440"/>
    </source>
</evidence>
<keyword evidence="2" id="KW-1133">Transmembrane helix</keyword>
<accession>A0A2C8ZLJ6</accession>
<feature type="transmembrane region" description="Helical" evidence="2">
    <location>
        <begin position="31"/>
        <end position="49"/>
    </location>
</feature>
<evidence type="ECO:0000256" key="2">
    <source>
        <dbReference type="SAM" id="Phobius"/>
    </source>
</evidence>
<protein>
    <recommendedName>
        <fullName evidence="5">DUF4190 domain-containing protein</fullName>
    </recommendedName>
</protein>
<sequence length="283" mass="28694">MSGNTHPEPLAPAEPTPTLVDIAPSKRPSRLSLVALIVGIVAFVCAIIPGLSFFAFLPAFAALGLGIAALAMKAPGRGKAIAGLALGPVALTSAIIVSVAAIAGGVAPTVDQAKPQPLVETSTPAAPATQTPTPQAAEKEGTRSNPAPAGSAVEISDNSGAIWQVQIGATNLNAGDVVAAENQFNDAADAGFQYILVPVTYTYVGTESGTPWLDVTIEFVSAAGTTHTNAYVVIPNNHNDINEMYTGASATGNVVIMAPSADIEKGAFTISTLFGSPYFVKVV</sequence>
<dbReference type="OrthoDB" id="4424518at2"/>
<dbReference type="RefSeq" id="WP_097060713.1">
    <property type="nucleotide sequence ID" value="NZ_BMLC01000001.1"/>
</dbReference>
<evidence type="ECO:0000313" key="3">
    <source>
        <dbReference type="EMBL" id="SOE65761.1"/>
    </source>
</evidence>
<gene>
    <name evidence="3" type="ORF">SAMN06296378_1614</name>
</gene>
<dbReference type="EMBL" id="OCST01000003">
    <property type="protein sequence ID" value="SOE65761.1"/>
    <property type="molecule type" value="Genomic_DNA"/>
</dbReference>
<dbReference type="AlphaFoldDB" id="A0A2C8ZLJ6"/>
<feature type="compositionally biased region" description="Low complexity" evidence="1">
    <location>
        <begin position="123"/>
        <end position="136"/>
    </location>
</feature>
<evidence type="ECO:0008006" key="5">
    <source>
        <dbReference type="Google" id="ProtNLM"/>
    </source>
</evidence>
<organism evidence="3 4">
    <name type="scientific">Salinibacterium xinjiangense</name>
    <dbReference type="NCBI Taxonomy" id="386302"/>
    <lineage>
        <taxon>Bacteria</taxon>
        <taxon>Bacillati</taxon>
        <taxon>Actinomycetota</taxon>
        <taxon>Actinomycetes</taxon>
        <taxon>Micrococcales</taxon>
        <taxon>Microbacteriaceae</taxon>
        <taxon>Salinibacterium</taxon>
    </lineage>
</organism>
<feature type="transmembrane region" description="Helical" evidence="2">
    <location>
        <begin position="84"/>
        <end position="107"/>
    </location>
</feature>
<keyword evidence="4" id="KW-1185">Reference proteome</keyword>
<evidence type="ECO:0000256" key="1">
    <source>
        <dbReference type="SAM" id="MobiDB-lite"/>
    </source>
</evidence>
<keyword evidence="2" id="KW-0472">Membrane</keyword>
<dbReference type="Proteomes" id="UP000219440">
    <property type="component" value="Unassembled WGS sequence"/>
</dbReference>
<name>A0A2C8ZLJ6_9MICO</name>
<keyword evidence="2" id="KW-0812">Transmembrane</keyword>